<dbReference type="EMBL" id="JAPQKN010000007">
    <property type="protein sequence ID" value="KAJ5153306.1"/>
    <property type="molecule type" value="Genomic_DNA"/>
</dbReference>
<dbReference type="OrthoDB" id="278300at2759"/>
<comment type="caution">
    <text evidence="11">The sequence shown here is derived from an EMBL/GenBank/DDBJ whole genome shotgun (WGS) entry which is preliminary data.</text>
</comment>
<feature type="region of interest" description="Disordered" evidence="9">
    <location>
        <begin position="358"/>
        <end position="408"/>
    </location>
</feature>
<sequence>MDEEERPRKLPKLGHDDEATQDELGPAMTGAVAVDEPTQTSAPTNKNSQPEPSDLSKAENAIPATGSGHAESTEDAPKMSKNQLKKLRRKEKWDAERELRKERRKEQMANKKERRRLMVEEAREKGGGKAVQALRKTWETTRSRAKRSTLLPISIVIDCGYDDLMNPSERSSLASQLTRSYSENARAIWRSNLIFSSFDKQLKERFDTVLSQYRNWKGIRMIPEDFAHASELLKEQMASPKGGKMAGPFADKTDAKPEDGEVIYLSSDSENILTELKPYSTYIIGGLVDKNRHKAVCYRSAVAKGIKTAKLPIGDYIQMDSRRVLTTNHVVDIMLKWLELGDWGEAFMKVLPPRKGGKLKAQQVGNEATEEATDDESADEEGEESTLEDIAKDIEAEQADDHEDEAES</sequence>
<feature type="compositionally biased region" description="Acidic residues" evidence="9">
    <location>
        <begin position="368"/>
        <end position="387"/>
    </location>
</feature>
<evidence type="ECO:0000256" key="3">
    <source>
        <dbReference type="ARBA" id="ARBA00022603"/>
    </source>
</evidence>
<dbReference type="CDD" id="cd18089">
    <property type="entry name" value="SPOUT_Trm10-like"/>
    <property type="match status" value="1"/>
</dbReference>
<dbReference type="EC" id="2.1.1.221" evidence="1"/>
<dbReference type="GO" id="GO:0000049">
    <property type="term" value="F:tRNA binding"/>
    <property type="evidence" value="ECO:0007669"/>
    <property type="project" value="TreeGrafter"/>
</dbReference>
<dbReference type="PROSITE" id="PS51675">
    <property type="entry name" value="SAM_MT_TRM10"/>
    <property type="match status" value="1"/>
</dbReference>
<organism evidence="11 12">
    <name type="scientific">Penicillium canariense</name>
    <dbReference type="NCBI Taxonomy" id="189055"/>
    <lineage>
        <taxon>Eukaryota</taxon>
        <taxon>Fungi</taxon>
        <taxon>Dikarya</taxon>
        <taxon>Ascomycota</taxon>
        <taxon>Pezizomycotina</taxon>
        <taxon>Eurotiomycetes</taxon>
        <taxon>Eurotiomycetidae</taxon>
        <taxon>Eurotiales</taxon>
        <taxon>Aspergillaceae</taxon>
        <taxon>Penicillium</taxon>
    </lineage>
</organism>
<dbReference type="GO" id="GO:0052905">
    <property type="term" value="F:tRNA (guanosine(9)-N1)-methyltransferase activity"/>
    <property type="evidence" value="ECO:0007669"/>
    <property type="project" value="UniProtKB-EC"/>
</dbReference>
<dbReference type="Proteomes" id="UP001149163">
    <property type="component" value="Unassembled WGS sequence"/>
</dbReference>
<feature type="domain" description="SAM-dependent MTase TRM10-type" evidence="10">
    <location>
        <begin position="141"/>
        <end position="358"/>
    </location>
</feature>
<keyword evidence="3" id="KW-0489">Methyltransferase</keyword>
<feature type="compositionally biased region" description="Basic and acidic residues" evidence="9">
    <location>
        <begin position="1"/>
        <end position="18"/>
    </location>
</feature>
<evidence type="ECO:0000256" key="1">
    <source>
        <dbReference type="ARBA" id="ARBA00012797"/>
    </source>
</evidence>
<accession>A0A9W9LFA2</accession>
<dbReference type="PANTHER" id="PTHR13563:SF13">
    <property type="entry name" value="TRNA METHYLTRANSFERASE 10 HOMOLOG A"/>
    <property type="match status" value="1"/>
</dbReference>
<name>A0A9W9LFA2_9EURO</name>
<comment type="catalytic activity">
    <reaction evidence="8">
        <text>guanosine(9) in tRNA + S-adenosyl-L-methionine = N(1)-methylguanosine(9) in tRNA + S-adenosyl-L-homocysteine + H(+)</text>
        <dbReference type="Rhea" id="RHEA:43156"/>
        <dbReference type="Rhea" id="RHEA-COMP:10367"/>
        <dbReference type="Rhea" id="RHEA-COMP:10368"/>
        <dbReference type="ChEBI" id="CHEBI:15378"/>
        <dbReference type="ChEBI" id="CHEBI:57856"/>
        <dbReference type="ChEBI" id="CHEBI:59789"/>
        <dbReference type="ChEBI" id="CHEBI:73542"/>
        <dbReference type="ChEBI" id="CHEBI:74269"/>
        <dbReference type="EC" id="2.1.1.221"/>
    </reaction>
</comment>
<proteinExistence type="predicted"/>
<evidence type="ECO:0000256" key="4">
    <source>
        <dbReference type="ARBA" id="ARBA00022679"/>
    </source>
</evidence>
<dbReference type="AlphaFoldDB" id="A0A9W9LFA2"/>
<dbReference type="InterPro" id="IPR007356">
    <property type="entry name" value="tRNA_m1G_MeTrfase_euk"/>
</dbReference>
<evidence type="ECO:0000313" key="11">
    <source>
        <dbReference type="EMBL" id="KAJ5153306.1"/>
    </source>
</evidence>
<evidence type="ECO:0000259" key="10">
    <source>
        <dbReference type="PROSITE" id="PS51675"/>
    </source>
</evidence>
<feature type="compositionally biased region" description="Acidic residues" evidence="9">
    <location>
        <begin position="396"/>
        <end position="408"/>
    </location>
</feature>
<dbReference type="RefSeq" id="XP_056539614.1">
    <property type="nucleotide sequence ID" value="XM_056691908.1"/>
</dbReference>
<gene>
    <name evidence="11" type="ORF">N7482_009784</name>
</gene>
<keyword evidence="12" id="KW-1185">Reference proteome</keyword>
<feature type="compositionally biased region" description="Basic and acidic residues" evidence="9">
    <location>
        <begin position="91"/>
        <end position="114"/>
    </location>
</feature>
<dbReference type="InterPro" id="IPR028564">
    <property type="entry name" value="MT_TRM10-typ"/>
</dbReference>
<dbReference type="InterPro" id="IPR038459">
    <property type="entry name" value="MT_TRM10-typ_sf"/>
</dbReference>
<dbReference type="GO" id="GO:0002939">
    <property type="term" value="P:tRNA N1-guanine methylation"/>
    <property type="evidence" value="ECO:0007669"/>
    <property type="project" value="TreeGrafter"/>
</dbReference>
<keyword evidence="4" id="KW-0808">Transferase</keyword>
<keyword evidence="5" id="KW-0949">S-adenosyl-L-methionine</keyword>
<dbReference type="GO" id="GO:0005634">
    <property type="term" value="C:nucleus"/>
    <property type="evidence" value="ECO:0007669"/>
    <property type="project" value="TreeGrafter"/>
</dbReference>
<evidence type="ECO:0000256" key="5">
    <source>
        <dbReference type="ARBA" id="ARBA00022691"/>
    </source>
</evidence>
<evidence type="ECO:0000256" key="9">
    <source>
        <dbReference type="SAM" id="MobiDB-lite"/>
    </source>
</evidence>
<reference evidence="11" key="2">
    <citation type="journal article" date="2023" name="IMA Fungus">
        <title>Comparative genomic study of the Penicillium genus elucidates a diverse pangenome and 15 lateral gene transfer events.</title>
        <authorList>
            <person name="Petersen C."/>
            <person name="Sorensen T."/>
            <person name="Nielsen M.R."/>
            <person name="Sondergaard T.E."/>
            <person name="Sorensen J.L."/>
            <person name="Fitzpatrick D.A."/>
            <person name="Frisvad J.C."/>
            <person name="Nielsen K.L."/>
        </authorList>
    </citation>
    <scope>NUCLEOTIDE SEQUENCE</scope>
    <source>
        <strain evidence="11">IBT 26290</strain>
    </source>
</reference>
<evidence type="ECO:0000256" key="2">
    <source>
        <dbReference type="ARBA" id="ARBA00020451"/>
    </source>
</evidence>
<dbReference type="Gene3D" id="3.40.1280.30">
    <property type="match status" value="1"/>
</dbReference>
<evidence type="ECO:0000256" key="7">
    <source>
        <dbReference type="ARBA" id="ARBA00032166"/>
    </source>
</evidence>
<protein>
    <recommendedName>
        <fullName evidence="2">tRNA (guanine(9)-N1)-methyltransferase</fullName>
        <ecNumber evidence="1">2.1.1.221</ecNumber>
    </recommendedName>
    <alternativeName>
        <fullName evidence="7">tRNA methyltransferase 10</fullName>
    </alternativeName>
    <alternativeName>
        <fullName evidence="6">tRNA(m1G9)-methyltransferase</fullName>
    </alternativeName>
</protein>
<evidence type="ECO:0000313" key="12">
    <source>
        <dbReference type="Proteomes" id="UP001149163"/>
    </source>
</evidence>
<evidence type="ECO:0000256" key="6">
    <source>
        <dbReference type="ARBA" id="ARBA00031792"/>
    </source>
</evidence>
<feature type="compositionally biased region" description="Polar residues" evidence="9">
    <location>
        <begin position="37"/>
        <end position="51"/>
    </location>
</feature>
<feature type="region of interest" description="Disordered" evidence="9">
    <location>
        <begin position="1"/>
        <end position="114"/>
    </location>
</feature>
<dbReference type="GeneID" id="81431084"/>
<dbReference type="PANTHER" id="PTHR13563">
    <property type="entry name" value="TRNA (GUANINE-9-) METHYLTRANSFERASE"/>
    <property type="match status" value="1"/>
</dbReference>
<evidence type="ECO:0000256" key="8">
    <source>
        <dbReference type="ARBA" id="ARBA00048434"/>
    </source>
</evidence>
<reference evidence="11" key="1">
    <citation type="submission" date="2022-11" db="EMBL/GenBank/DDBJ databases">
        <authorList>
            <person name="Petersen C."/>
        </authorList>
    </citation>
    <scope>NUCLEOTIDE SEQUENCE</scope>
    <source>
        <strain evidence="11">IBT 26290</strain>
    </source>
</reference>